<dbReference type="Pfam" id="PF07064">
    <property type="entry name" value="RIC1"/>
    <property type="match status" value="1"/>
</dbReference>
<evidence type="ECO:0000259" key="5">
    <source>
        <dbReference type="Pfam" id="PF07064"/>
    </source>
</evidence>
<dbReference type="InterPro" id="IPR009771">
    <property type="entry name" value="RIC1_C"/>
</dbReference>
<dbReference type="GO" id="GO:0000139">
    <property type="term" value="C:Golgi membrane"/>
    <property type="evidence" value="ECO:0007669"/>
    <property type="project" value="TreeGrafter"/>
</dbReference>
<organism evidence="6 7">
    <name type="scientific">Ramazzottius varieornatus</name>
    <name type="common">Water bear</name>
    <name type="synonym">Tardigrade</name>
    <dbReference type="NCBI Taxonomy" id="947166"/>
    <lineage>
        <taxon>Eukaryota</taxon>
        <taxon>Metazoa</taxon>
        <taxon>Ecdysozoa</taxon>
        <taxon>Tardigrada</taxon>
        <taxon>Eutardigrada</taxon>
        <taxon>Parachela</taxon>
        <taxon>Hypsibioidea</taxon>
        <taxon>Ramazzottiidae</taxon>
        <taxon>Ramazzottius</taxon>
    </lineage>
</organism>
<feature type="compositionally biased region" description="Basic and acidic residues" evidence="4">
    <location>
        <begin position="937"/>
        <end position="946"/>
    </location>
</feature>
<dbReference type="SUPFAM" id="SSF50978">
    <property type="entry name" value="WD40 repeat-like"/>
    <property type="match status" value="1"/>
</dbReference>
<evidence type="ECO:0000313" key="7">
    <source>
        <dbReference type="Proteomes" id="UP000186922"/>
    </source>
</evidence>
<accession>A0A1D1VIJ8</accession>
<dbReference type="Pfam" id="PF25440">
    <property type="entry name" value="Beta-prop_RIC1_2nd"/>
    <property type="match status" value="1"/>
</dbReference>
<feature type="compositionally biased region" description="Polar residues" evidence="4">
    <location>
        <begin position="948"/>
        <end position="962"/>
    </location>
</feature>
<dbReference type="GO" id="GO:0042147">
    <property type="term" value="P:retrograde transport, endosome to Golgi"/>
    <property type="evidence" value="ECO:0007669"/>
    <property type="project" value="TreeGrafter"/>
</dbReference>
<dbReference type="PANTHER" id="PTHR22746">
    <property type="entry name" value="RAB6A-GEF COMPLEX PARTNER PROTEIN 1"/>
    <property type="match status" value="1"/>
</dbReference>
<dbReference type="GO" id="GO:0005829">
    <property type="term" value="C:cytosol"/>
    <property type="evidence" value="ECO:0007669"/>
    <property type="project" value="TreeGrafter"/>
</dbReference>
<keyword evidence="2" id="KW-0472">Membrane</keyword>
<reference evidence="6 7" key="1">
    <citation type="journal article" date="2016" name="Nat. Commun.">
        <title>Extremotolerant tardigrade genome and improved radiotolerance of human cultured cells by tardigrade-unique protein.</title>
        <authorList>
            <person name="Hashimoto T."/>
            <person name="Horikawa D.D."/>
            <person name="Saito Y."/>
            <person name="Kuwahara H."/>
            <person name="Kozuka-Hata H."/>
            <person name="Shin-I T."/>
            <person name="Minakuchi Y."/>
            <person name="Ohishi K."/>
            <person name="Motoyama A."/>
            <person name="Aizu T."/>
            <person name="Enomoto A."/>
            <person name="Kondo K."/>
            <person name="Tanaka S."/>
            <person name="Hara Y."/>
            <person name="Koshikawa S."/>
            <person name="Sagara H."/>
            <person name="Miura T."/>
            <person name="Yokobori S."/>
            <person name="Miyagawa K."/>
            <person name="Suzuki Y."/>
            <person name="Kubo T."/>
            <person name="Oyama M."/>
            <person name="Kohara Y."/>
            <person name="Fujiyama A."/>
            <person name="Arakawa K."/>
            <person name="Katayama T."/>
            <person name="Toyoda A."/>
            <person name="Kunieda T."/>
        </authorList>
    </citation>
    <scope>NUCLEOTIDE SEQUENCE [LARGE SCALE GENOMIC DNA]</scope>
    <source>
        <strain evidence="6 7">YOKOZUNA-1</strain>
    </source>
</reference>
<dbReference type="OrthoDB" id="67540at2759"/>
<feature type="compositionally biased region" description="Polar residues" evidence="4">
    <location>
        <begin position="1046"/>
        <end position="1066"/>
    </location>
</feature>
<feature type="region of interest" description="Disordered" evidence="4">
    <location>
        <begin position="1032"/>
        <end position="1083"/>
    </location>
</feature>
<proteinExistence type="predicted"/>
<dbReference type="InterPro" id="IPR036322">
    <property type="entry name" value="WD40_repeat_dom_sf"/>
</dbReference>
<keyword evidence="7" id="KW-1185">Reference proteome</keyword>
<dbReference type="STRING" id="947166.A0A1D1VIJ8"/>
<protein>
    <recommendedName>
        <fullName evidence="3">Protein RIC1 homolog</fullName>
    </recommendedName>
</protein>
<dbReference type="Proteomes" id="UP000186922">
    <property type="component" value="Unassembled WGS sequence"/>
</dbReference>
<evidence type="ECO:0000256" key="4">
    <source>
        <dbReference type="SAM" id="MobiDB-lite"/>
    </source>
</evidence>
<evidence type="ECO:0000256" key="2">
    <source>
        <dbReference type="ARBA" id="ARBA00023136"/>
    </source>
</evidence>
<gene>
    <name evidence="6" type="primary">RvY_09462-1</name>
    <name evidence="6" type="synonym">RvY_09462.1</name>
    <name evidence="6" type="ORF">RvY_09462</name>
</gene>
<evidence type="ECO:0000256" key="1">
    <source>
        <dbReference type="ARBA" id="ARBA00004370"/>
    </source>
</evidence>
<dbReference type="PANTHER" id="PTHR22746:SF10">
    <property type="entry name" value="GUANINE NUCLEOTIDE EXCHANGE FACTOR SUBUNIT RIC1"/>
    <property type="match status" value="1"/>
</dbReference>
<comment type="subcellular location">
    <subcellularLocation>
        <location evidence="1">Membrane</location>
    </subcellularLocation>
</comment>
<dbReference type="EMBL" id="BDGG01000004">
    <property type="protein sequence ID" value="GAU98298.1"/>
    <property type="molecule type" value="Genomic_DNA"/>
</dbReference>
<dbReference type="GO" id="GO:0034066">
    <property type="term" value="C:Ric1-Rgp1 guanyl-nucleotide exchange factor complex"/>
    <property type="evidence" value="ECO:0007669"/>
    <property type="project" value="InterPro"/>
</dbReference>
<sequence length="1083" mass="120257">MYFINGFPKIISTIPSEEDDCFQYLCCNREHTLILVLRKYSFAIWQLRPLLQLTAYRRSHSSVKNVGINVGALWEPETNAIVIQTAEGGLMFFNLDFRNADRGCYQLEDSKNSRRESDELFLKETIPYISVIPTASIMIAGGITSLESLRDNVMVASSSGFIQRIQWDGSINNSLTIVLEKVPFSIDLPQSKKSYLSQSSIHIIDLDFSFLLGGFSLVLSNGRGALMTASDVEFLPDTVQCVWVPVEPSPFTCTAVNHKYRLMAFGCTNAQGALYCIEDQTEGIQLTHRLQLLDRDCPDMAGGCGSVEGLRWTPDGCALAMIWKKGGFAIWSVFGALLTFSLSLVHESIPRRVSALDWGTEGYTMWILDPKLLLAYNFVKSALTVNNCSTNRTSVLLQGENGIMLNTGDRVILQPLGAKDSHVETKYALFSNKSWTVIQLPNRYILTNWPLRYTVVDADAETIAVAGRHALALYLLSSRKWKTFSNDTAEQLFTVTGGLLWWKDFAICGAYNLSTKGQEIRMYSKHKPLDHKHAVIWKLPNEAHVMSLNVFRDMLLIFSSDSLLTISSLEKKKVGKTDEVSVVINVLQMVSVQNISPHPHCVISVDLTPVRTETGQRKHTGIREAESLLINVSGRLWIIQRDALDPSKDTSDDNTSTSSSVTPLLLSSCVEMLWVHPSITPSKDKPQLCEALWMFCGAHGMKVWMPLFAKDGTRRNTFLSRRVMLPVWLRIIPLCVLFDEAMIIGAESDFLFESGPVDSSANQLPSFSINRTSEVYLPQALRQLLRRNLGAHALEIAQTCTKLPYFNHSLELLLHEVLEEEGTSSAPIPDPLLPSVVAFVQEFPVFLQTIAHCARKSDIALWPRLFIEAGEPIDLFRECLDSQQLDVAASFLIVLNSTLPTAAVRKQATALLEKAQQARNTDLASETSRFLKALEHEEQEGQRHTPDMPSSKSPGALRTNQDPIDLGNPMSPQSSMTFKYGPPVRNKSVSESAHGINPLKRASSVPYAGKDEPHLRSVSVVVPPIMNGLGQSSTLPGAMDRLSLGEHSSNGVSHTSSGASLTSKNGWSRRRFPGHAQPKQILT</sequence>
<dbReference type="InterPro" id="IPR040096">
    <property type="entry name" value="Ric1"/>
</dbReference>
<comment type="caution">
    <text evidence="6">The sequence shown here is derived from an EMBL/GenBank/DDBJ whole genome shotgun (WGS) entry which is preliminary data.</text>
</comment>
<dbReference type="AlphaFoldDB" id="A0A1D1VIJ8"/>
<feature type="domain" description="RIC1 C-terminal alpha solenoid region" evidence="5">
    <location>
        <begin position="779"/>
        <end position="943"/>
    </location>
</feature>
<feature type="region of interest" description="Disordered" evidence="4">
    <location>
        <begin position="937"/>
        <end position="976"/>
    </location>
</feature>
<evidence type="ECO:0000313" key="6">
    <source>
        <dbReference type="EMBL" id="GAU98298.1"/>
    </source>
</evidence>
<evidence type="ECO:0000256" key="3">
    <source>
        <dbReference type="ARBA" id="ARBA00029879"/>
    </source>
</evidence>
<dbReference type="GO" id="GO:0006886">
    <property type="term" value="P:intracellular protein transport"/>
    <property type="evidence" value="ECO:0007669"/>
    <property type="project" value="InterPro"/>
</dbReference>
<name>A0A1D1VIJ8_RAMVA</name>